<evidence type="ECO:0000256" key="1">
    <source>
        <dbReference type="ARBA" id="ARBA00023015"/>
    </source>
</evidence>
<protein>
    <submittedName>
        <fullName evidence="5">Transcriptional regulator, TetR family</fullName>
    </submittedName>
</protein>
<keyword evidence="5" id="KW-0614">Plasmid</keyword>
<evidence type="ECO:0000256" key="3">
    <source>
        <dbReference type="ARBA" id="ARBA00023163"/>
    </source>
</evidence>
<proteinExistence type="predicted"/>
<evidence type="ECO:0000313" key="5">
    <source>
        <dbReference type="EMBL" id="AFK89447.1"/>
    </source>
</evidence>
<name>I3W1H0_9MICC</name>
<sequence>METTVMTSLPSEAREEIANFLDSRTPQKMTPGKRRIMQAVLTAFVRDGDAGLSMRAIATESALKPASIYSHFPGGKDELVCKTVFASYVDFLALVIANTDSKGSAQDQFEHLAAAHFDFQRTNGFVRPGDVNLHADHAPSQLTEAIQQSVNNLRELYRNYIVALITQMSGGLDASSKAEIVVNILDSTAPRSLVMKAFPEQPLLKDLVIGACLGVIHSERVEAPSTTVPASDAMDTFGGTRVGY</sequence>
<dbReference type="Gene3D" id="1.10.357.10">
    <property type="entry name" value="Tetracycline Repressor, domain 2"/>
    <property type="match status" value="1"/>
</dbReference>
<feature type="domain" description="HTH tetR-type" evidence="4">
    <location>
        <begin position="39"/>
        <end position="80"/>
    </location>
</feature>
<keyword evidence="2" id="KW-0238">DNA-binding</keyword>
<dbReference type="InterPro" id="IPR050109">
    <property type="entry name" value="HTH-type_TetR-like_transc_reg"/>
</dbReference>
<dbReference type="InterPro" id="IPR009057">
    <property type="entry name" value="Homeodomain-like_sf"/>
</dbReference>
<dbReference type="InterPro" id="IPR001647">
    <property type="entry name" value="HTH_TetR"/>
</dbReference>
<dbReference type="Pfam" id="PF00440">
    <property type="entry name" value="TetR_N"/>
    <property type="match status" value="1"/>
</dbReference>
<accession>I3W1H0</accession>
<dbReference type="PANTHER" id="PTHR30055">
    <property type="entry name" value="HTH-TYPE TRANSCRIPTIONAL REGULATOR RUTR"/>
    <property type="match status" value="1"/>
</dbReference>
<reference evidence="5" key="1">
    <citation type="submission" date="2012-01" db="EMBL/GenBank/DDBJ databases">
        <authorList>
            <person name="Summers A.O."/>
            <person name="Wireman J."/>
            <person name="Sale K."/>
        </authorList>
    </citation>
    <scope>NUCLEOTIDE SEQUENCE</scope>
    <source>
        <strain evidence="5">J3-40</strain>
        <plasmid evidence="5">pJ340-114</plasmid>
    </source>
</reference>
<dbReference type="GO" id="GO:0003700">
    <property type="term" value="F:DNA-binding transcription factor activity"/>
    <property type="evidence" value="ECO:0007669"/>
    <property type="project" value="TreeGrafter"/>
</dbReference>
<dbReference type="PANTHER" id="PTHR30055:SF234">
    <property type="entry name" value="HTH-TYPE TRANSCRIPTIONAL REGULATOR BETI"/>
    <property type="match status" value="1"/>
</dbReference>
<geneLocation type="plasmid" evidence="5">
    <name>pJ340-114</name>
</geneLocation>
<evidence type="ECO:0000259" key="4">
    <source>
        <dbReference type="Pfam" id="PF00440"/>
    </source>
</evidence>
<dbReference type="AlphaFoldDB" id="I3W1H0"/>
<organism evidence="5">
    <name type="scientific">Arthrobacter sp. J3.40</name>
    <dbReference type="NCBI Taxonomy" id="347209"/>
    <lineage>
        <taxon>Bacteria</taxon>
        <taxon>Bacillati</taxon>
        <taxon>Actinomycetota</taxon>
        <taxon>Actinomycetes</taxon>
        <taxon>Micrococcales</taxon>
        <taxon>Micrococcaceae</taxon>
        <taxon>Arthrobacter</taxon>
    </lineage>
</organism>
<keyword evidence="3" id="KW-0804">Transcription</keyword>
<dbReference type="GO" id="GO:0000976">
    <property type="term" value="F:transcription cis-regulatory region binding"/>
    <property type="evidence" value="ECO:0007669"/>
    <property type="project" value="TreeGrafter"/>
</dbReference>
<dbReference type="EMBL" id="JQ418529">
    <property type="protein sequence ID" value="AFK89447.1"/>
    <property type="molecule type" value="Genomic_DNA"/>
</dbReference>
<dbReference type="SUPFAM" id="SSF46689">
    <property type="entry name" value="Homeodomain-like"/>
    <property type="match status" value="1"/>
</dbReference>
<evidence type="ECO:0000256" key="2">
    <source>
        <dbReference type="ARBA" id="ARBA00023125"/>
    </source>
</evidence>
<keyword evidence="1" id="KW-0805">Transcription regulation</keyword>